<dbReference type="EMBL" id="JARYMX010000156">
    <property type="protein sequence ID" value="KAJ9535695.1"/>
    <property type="molecule type" value="Genomic_DNA"/>
</dbReference>
<keyword evidence="2" id="KW-1185">Reference proteome</keyword>
<sequence>MRCGLRGCLPGGCSLVIHEVPLTIDLIPTPVSRIDVRVGVDWMFRNQGTVDCAEQLVHIQNPSGGELIVYGKGRLRQLVFCSVVNAREVLGFVLRLISGTKSCIIS</sequence>
<dbReference type="Pfam" id="PF08284">
    <property type="entry name" value="RVP_2"/>
    <property type="match status" value="1"/>
</dbReference>
<evidence type="ECO:0000313" key="1">
    <source>
        <dbReference type="EMBL" id="KAJ9535695.1"/>
    </source>
</evidence>
<dbReference type="AlphaFoldDB" id="A0AA38S3Q3"/>
<dbReference type="Proteomes" id="UP001172457">
    <property type="component" value="Unassembled WGS sequence"/>
</dbReference>
<name>A0AA38S3Q3_9ASTR</name>
<evidence type="ECO:0000313" key="2">
    <source>
        <dbReference type="Proteomes" id="UP001172457"/>
    </source>
</evidence>
<protein>
    <submittedName>
        <fullName evidence="1">Uncharacterized protein</fullName>
    </submittedName>
</protein>
<reference evidence="1" key="1">
    <citation type="submission" date="2023-03" db="EMBL/GenBank/DDBJ databases">
        <title>Chromosome-scale reference genome and RAD-based genetic map of yellow starthistle (Centaurea solstitialis) reveal putative structural variation and QTLs associated with invader traits.</title>
        <authorList>
            <person name="Reatini B."/>
            <person name="Cang F.A."/>
            <person name="Jiang Q."/>
            <person name="Mckibben M.T.W."/>
            <person name="Barker M.S."/>
            <person name="Rieseberg L.H."/>
            <person name="Dlugosch K.M."/>
        </authorList>
    </citation>
    <scope>NUCLEOTIDE SEQUENCE</scope>
    <source>
        <strain evidence="1">CAN-66</strain>
        <tissue evidence="1">Leaf</tissue>
    </source>
</reference>
<proteinExistence type="predicted"/>
<comment type="caution">
    <text evidence="1">The sequence shown here is derived from an EMBL/GenBank/DDBJ whole genome shotgun (WGS) entry which is preliminary data.</text>
</comment>
<gene>
    <name evidence="1" type="ORF">OSB04_un001156</name>
</gene>
<accession>A0AA38S3Q3</accession>
<organism evidence="1 2">
    <name type="scientific">Centaurea solstitialis</name>
    <name type="common">yellow star-thistle</name>
    <dbReference type="NCBI Taxonomy" id="347529"/>
    <lineage>
        <taxon>Eukaryota</taxon>
        <taxon>Viridiplantae</taxon>
        <taxon>Streptophyta</taxon>
        <taxon>Embryophyta</taxon>
        <taxon>Tracheophyta</taxon>
        <taxon>Spermatophyta</taxon>
        <taxon>Magnoliopsida</taxon>
        <taxon>eudicotyledons</taxon>
        <taxon>Gunneridae</taxon>
        <taxon>Pentapetalae</taxon>
        <taxon>asterids</taxon>
        <taxon>campanulids</taxon>
        <taxon>Asterales</taxon>
        <taxon>Asteraceae</taxon>
        <taxon>Carduoideae</taxon>
        <taxon>Cardueae</taxon>
        <taxon>Centaureinae</taxon>
        <taxon>Centaurea</taxon>
    </lineage>
</organism>